<dbReference type="GO" id="GO:0005524">
    <property type="term" value="F:ATP binding"/>
    <property type="evidence" value="ECO:0007669"/>
    <property type="project" value="UniProtKB-KW"/>
</dbReference>
<dbReference type="InterPro" id="IPR036640">
    <property type="entry name" value="ABC1_TM_sf"/>
</dbReference>
<feature type="transmembrane region" description="Helical" evidence="11">
    <location>
        <begin position="478"/>
        <end position="504"/>
    </location>
</feature>
<dbReference type="InterPro" id="IPR044726">
    <property type="entry name" value="ABCC_6TM_D2"/>
</dbReference>
<sequence>MNATLDATFGPQLGGQFDFTLVFEQSIFSIGPSAVLLAASPFRIAVLTRTKPSFEASTLLWTKLVAILVLFGLQLANLALWSTSSSTGHTQVAVAAASLAVADVIAMGSLLYAEHRYSYSPSMLLSVYLSITILLDVANVRSLFLRGNLDAVGAVTSAALALKLLILALEEVPKRGPAVLGTSKEISSGLWNRSAFWWLNSTFRQGYRAFIQVDDLSRLDHQLDPHHLASRLHQEWKSVDKSGKYCLAFATFDAFQASFWTAVIPRLCYSGFSFAQPFLINTIVDFIGAPTPDRSQGVVGGLIGATALIYLGIAFSRCHYMHHTFRLITSVRGGLVALIFAKVVDLEAATAKESAAVTLMSTDIDGIASGLQKIHDIWASVIELGLGVYLLQRQVGAACFLVLVPAVLSSLATGKVARGMGPARMLWNSKVQKRVSTTSSTLSQIKGVKMMGLAGRISNLIQSLRVTELDSSKSFRLFFVWMNMIANLSDQLTPIMIIAAAVFWTKDGQNLSVAEAFTSLSVVALVSTPIVNIIAAYPTFVAGLACFKRIQAFLLCAERNDYRLVACSPRDSTSNHEMKPDGVELETIQRPDVPRDAGPDEARPAISIEDASFSLQDGNDAVLENINMTVRKSSLTMVVGPVGSGKSALLKAILGEARILSGSVRLDCGPVAYCDQAAWLRLGSIRDNILGPNVVDETWYRKVLWACALEEDVAQLEDGDQSLVGSAGTALSGGQKQRVALARAVYARAPLVLLDDVFSALDRSTSLDVFTRLLGDDGLLRRERTTVLLATHALEYLPSADSIIMLDQGGAMVEPAAYEELRISEDYLKSLRTGEEKDQLSRSDGPADKPAADKCQGKGSAQNASADEPTRKTGDLSLYKFYLKSVGPLLFVGWLVFAAGYIFSGRVPQIWLRVWTEKGTANHAAAYFGGYLGFGLLCVLFSGVCVYYFMIILVPKSAQHLHWLLLDAVLGAPLGFFTTTDVSTILNRFSQDMTLVDQVLPMAAFTTTFDVYNVLAGAALIASGATYVAAIIPFCFLAIYAIQKFYLCTSRQMRHLDLEAKSPLYRLFTETTAGIITVRAFGWKQELMKENLQQLEHSQKPYYMMYCIQRWLNVVLDVFVAAIAIVLVGFALGFSNTATQGSIGLALLNVMEFNQSLSMLINSWTGLETSLGAIARLKSFLAETKAEALDMEDETPPSEWPQGGSIQMTGVTAKYNIGDVQSQPALRNVDLELRPGQDVLIVGRTGSGKSSLILTLLHLLELELGRITIDGLDTSRIPRQALRSRIVTIPQDPVALPGSVRYNLAQFSSGEAASAGDGEREDEAMQHALARVGLWDTVSKRGGLDGELDDVGLSGGQKQLFSLARALLAVQNKTAEGGIVLLDEPTSSVDEATDVDMRRIVREGFAGHTIVTVSHRLDAAGDADVVVRMPHPEEHLHLRLHRARSVVLTTEELVEIRAAQRTFEGAYMRTALGQFSFALLILKIFTSEFYAIGALFAAYGAAVLVVAVYRRYQGHRQFFTAESADGVVRRKFKTSGDTVVLMTALSLGAYATLLVLTWRLAG</sequence>
<dbReference type="Gene3D" id="3.40.50.300">
    <property type="entry name" value="P-loop containing nucleotide triphosphate hydrolases"/>
    <property type="match status" value="2"/>
</dbReference>
<dbReference type="GO" id="GO:0016887">
    <property type="term" value="F:ATP hydrolysis activity"/>
    <property type="evidence" value="ECO:0007669"/>
    <property type="project" value="InterPro"/>
</dbReference>
<keyword evidence="6" id="KW-0067">ATP-binding</keyword>
<dbReference type="Proteomes" id="UP000237481">
    <property type="component" value="Unassembled WGS sequence"/>
</dbReference>
<evidence type="ECO:0000259" key="12">
    <source>
        <dbReference type="PROSITE" id="PS50893"/>
    </source>
</evidence>
<feature type="region of interest" description="Disordered" evidence="10">
    <location>
        <begin position="834"/>
        <end position="870"/>
    </location>
</feature>
<evidence type="ECO:0000313" key="15">
    <source>
        <dbReference type="Proteomes" id="UP000237481"/>
    </source>
</evidence>
<evidence type="ECO:0000313" key="14">
    <source>
        <dbReference type="EMBL" id="POR36579.1"/>
    </source>
</evidence>
<feature type="transmembrane region" description="Helical" evidence="11">
    <location>
        <begin position="27"/>
        <end position="46"/>
    </location>
</feature>
<feature type="transmembrane region" description="Helical" evidence="11">
    <location>
        <begin position="924"/>
        <end position="949"/>
    </location>
</feature>
<dbReference type="InterPro" id="IPR050173">
    <property type="entry name" value="ABC_transporter_C-like"/>
</dbReference>
<evidence type="ECO:0000256" key="9">
    <source>
        <dbReference type="ARBA" id="ARBA00023180"/>
    </source>
</evidence>
<dbReference type="InterPro" id="IPR017871">
    <property type="entry name" value="ABC_transporter-like_CS"/>
</dbReference>
<keyword evidence="4 11" id="KW-0812">Transmembrane</keyword>
<feature type="transmembrane region" description="Helical" evidence="11">
    <location>
        <begin position="516"/>
        <end position="540"/>
    </location>
</feature>
<evidence type="ECO:0000256" key="6">
    <source>
        <dbReference type="ARBA" id="ARBA00022840"/>
    </source>
</evidence>
<dbReference type="SUPFAM" id="SSF52540">
    <property type="entry name" value="P-loop containing nucleoside triphosphate hydrolases"/>
    <property type="match status" value="2"/>
</dbReference>
<dbReference type="GO" id="GO:0005886">
    <property type="term" value="C:plasma membrane"/>
    <property type="evidence" value="ECO:0007669"/>
    <property type="project" value="UniProtKB-SubCell"/>
</dbReference>
<name>A0A2S4L2C6_9HYPO</name>
<feature type="transmembrane region" description="Helical" evidence="11">
    <location>
        <begin position="961"/>
        <end position="979"/>
    </location>
</feature>
<dbReference type="SUPFAM" id="SSF90123">
    <property type="entry name" value="ABC transporter transmembrane region"/>
    <property type="match status" value="2"/>
</dbReference>
<feature type="transmembrane region" description="Helical" evidence="11">
    <location>
        <begin position="1014"/>
        <end position="1042"/>
    </location>
</feature>
<accession>A0A2S4L2C6</accession>
<dbReference type="SMART" id="SM00382">
    <property type="entry name" value="AAA"/>
    <property type="match status" value="2"/>
</dbReference>
<feature type="transmembrane region" description="Helical" evidence="11">
    <location>
        <begin position="1539"/>
        <end position="1561"/>
    </location>
</feature>
<reference evidence="14 15" key="1">
    <citation type="submission" date="2018-01" db="EMBL/GenBank/DDBJ databases">
        <title>Harnessing the power of phylogenomics to disentangle the directionality and signatures of interkingdom host jumping in the parasitic fungal genus Tolypocladium.</title>
        <authorList>
            <person name="Quandt C.A."/>
            <person name="Patterson W."/>
            <person name="Spatafora J.W."/>
        </authorList>
    </citation>
    <scope>NUCLEOTIDE SEQUENCE [LARGE SCALE GENOMIC DNA]</scope>
    <source>
        <strain evidence="14 15">NRBC 100945</strain>
    </source>
</reference>
<feature type="transmembrane region" description="Helical" evidence="11">
    <location>
        <begin position="881"/>
        <end position="904"/>
    </location>
</feature>
<dbReference type="PANTHER" id="PTHR24223:SF399">
    <property type="entry name" value="ABC TRANSPORTER ATNG"/>
    <property type="match status" value="1"/>
</dbReference>
<protein>
    <submittedName>
        <fullName evidence="14">Cyclic peptide transporter</fullName>
    </submittedName>
</protein>
<proteinExistence type="predicted"/>
<dbReference type="FunFam" id="1.20.1560.10:FF:000066">
    <property type="entry name" value="ABC multidrug transporter (Eurofung)"/>
    <property type="match status" value="1"/>
</dbReference>
<feature type="transmembrane region" description="Helical" evidence="11">
    <location>
        <begin position="267"/>
        <end position="289"/>
    </location>
</feature>
<dbReference type="InterPro" id="IPR056227">
    <property type="entry name" value="TMD0_ABC"/>
</dbReference>
<feature type="domain" description="ABC transporter" evidence="12">
    <location>
        <begin position="1206"/>
        <end position="1456"/>
    </location>
</feature>
<feature type="domain" description="ABC transmembrane type-1" evidence="13">
    <location>
        <begin position="889"/>
        <end position="1169"/>
    </location>
</feature>
<evidence type="ECO:0000256" key="11">
    <source>
        <dbReference type="SAM" id="Phobius"/>
    </source>
</evidence>
<keyword evidence="9" id="KW-0325">Glycoprotein</keyword>
<organism evidence="14 15">
    <name type="scientific">Tolypocladium paradoxum</name>
    <dbReference type="NCBI Taxonomy" id="94208"/>
    <lineage>
        <taxon>Eukaryota</taxon>
        <taxon>Fungi</taxon>
        <taxon>Dikarya</taxon>
        <taxon>Ascomycota</taxon>
        <taxon>Pezizomycotina</taxon>
        <taxon>Sordariomycetes</taxon>
        <taxon>Hypocreomycetidae</taxon>
        <taxon>Hypocreales</taxon>
        <taxon>Ophiocordycipitaceae</taxon>
        <taxon>Tolypocladium</taxon>
    </lineage>
</organism>
<evidence type="ECO:0000259" key="13">
    <source>
        <dbReference type="PROSITE" id="PS50929"/>
    </source>
</evidence>
<evidence type="ECO:0000256" key="2">
    <source>
        <dbReference type="ARBA" id="ARBA00022448"/>
    </source>
</evidence>
<dbReference type="InterPro" id="IPR027417">
    <property type="entry name" value="P-loop_NTPase"/>
</dbReference>
<gene>
    <name evidence="14" type="ORF">TPAR_03251</name>
</gene>
<dbReference type="Gene3D" id="1.20.1560.10">
    <property type="entry name" value="ABC transporter type 1, transmembrane domain"/>
    <property type="match status" value="2"/>
</dbReference>
<keyword evidence="5" id="KW-0547">Nucleotide-binding</keyword>
<keyword evidence="7 11" id="KW-1133">Transmembrane helix</keyword>
<dbReference type="EMBL" id="PKSG01000314">
    <property type="protein sequence ID" value="POR36579.1"/>
    <property type="molecule type" value="Genomic_DNA"/>
</dbReference>
<feature type="transmembrane region" description="Helical" evidence="11">
    <location>
        <begin position="1111"/>
        <end position="1134"/>
    </location>
</feature>
<feature type="transmembrane region" description="Helical" evidence="11">
    <location>
        <begin position="92"/>
        <end position="113"/>
    </location>
</feature>
<dbReference type="Pfam" id="PF00664">
    <property type="entry name" value="ABC_membrane"/>
    <property type="match status" value="1"/>
</dbReference>
<dbReference type="Pfam" id="PF00005">
    <property type="entry name" value="ABC_tran"/>
    <property type="match status" value="2"/>
</dbReference>
<dbReference type="InterPro" id="IPR003593">
    <property type="entry name" value="AAA+_ATPase"/>
</dbReference>
<feature type="domain" description="ABC transporter" evidence="12">
    <location>
        <begin position="606"/>
        <end position="833"/>
    </location>
</feature>
<comment type="caution">
    <text evidence="14">The sequence shown here is derived from an EMBL/GenBank/DDBJ whole genome shotgun (WGS) entry which is preliminary data.</text>
</comment>
<evidence type="ECO:0000256" key="3">
    <source>
        <dbReference type="ARBA" id="ARBA00022475"/>
    </source>
</evidence>
<comment type="subcellular location">
    <subcellularLocation>
        <location evidence="1">Cell membrane</location>
        <topology evidence="1">Multi-pass membrane protein</topology>
    </subcellularLocation>
</comment>
<dbReference type="CDD" id="cd18580">
    <property type="entry name" value="ABC_6TM_ABCC_D2"/>
    <property type="match status" value="1"/>
</dbReference>
<dbReference type="InterPro" id="IPR011527">
    <property type="entry name" value="ABC1_TM_dom"/>
</dbReference>
<feature type="transmembrane region" description="Helical" evidence="11">
    <location>
        <begin position="58"/>
        <end position="80"/>
    </location>
</feature>
<dbReference type="CDD" id="cd18579">
    <property type="entry name" value="ABC_6TM_ABCC_D1"/>
    <property type="match status" value="1"/>
</dbReference>
<dbReference type="FunFam" id="1.20.1560.10:FF:000055">
    <property type="entry name" value="ABC multidrug transporter (Eurofung)"/>
    <property type="match status" value="1"/>
</dbReference>
<evidence type="ECO:0000256" key="10">
    <source>
        <dbReference type="SAM" id="MobiDB-lite"/>
    </source>
</evidence>
<dbReference type="PROSITE" id="PS50893">
    <property type="entry name" value="ABC_TRANSPORTER_2"/>
    <property type="match status" value="2"/>
</dbReference>
<dbReference type="InterPro" id="IPR044746">
    <property type="entry name" value="ABCC_6TM_D1"/>
</dbReference>
<dbReference type="PROSITE" id="PS00211">
    <property type="entry name" value="ABC_TRANSPORTER_1"/>
    <property type="match status" value="2"/>
</dbReference>
<evidence type="ECO:0000256" key="5">
    <source>
        <dbReference type="ARBA" id="ARBA00022741"/>
    </source>
</evidence>
<evidence type="ECO:0000256" key="8">
    <source>
        <dbReference type="ARBA" id="ARBA00023136"/>
    </source>
</evidence>
<dbReference type="Pfam" id="PF24357">
    <property type="entry name" value="TMD0_ABC"/>
    <property type="match status" value="1"/>
</dbReference>
<feature type="domain" description="ABC transmembrane type-1" evidence="13">
    <location>
        <begin position="267"/>
        <end position="542"/>
    </location>
</feature>
<evidence type="ECO:0000256" key="7">
    <source>
        <dbReference type="ARBA" id="ARBA00022989"/>
    </source>
</evidence>
<keyword evidence="3" id="KW-1003">Cell membrane</keyword>
<dbReference type="PANTHER" id="PTHR24223">
    <property type="entry name" value="ATP-BINDING CASSETTE SUB-FAMILY C"/>
    <property type="match status" value="1"/>
</dbReference>
<dbReference type="STRING" id="94208.A0A2S4L2C6"/>
<evidence type="ECO:0000256" key="4">
    <source>
        <dbReference type="ARBA" id="ARBA00022692"/>
    </source>
</evidence>
<dbReference type="CDD" id="cd03250">
    <property type="entry name" value="ABCC_MRP_domain1"/>
    <property type="match status" value="1"/>
</dbReference>
<dbReference type="GO" id="GO:0140359">
    <property type="term" value="F:ABC-type transporter activity"/>
    <property type="evidence" value="ECO:0007669"/>
    <property type="project" value="InterPro"/>
</dbReference>
<feature type="transmembrane region" description="Helical" evidence="11">
    <location>
        <begin position="1491"/>
        <end position="1509"/>
    </location>
</feature>
<evidence type="ECO:0000256" key="1">
    <source>
        <dbReference type="ARBA" id="ARBA00004651"/>
    </source>
</evidence>
<keyword evidence="2" id="KW-0813">Transport</keyword>
<keyword evidence="15" id="KW-1185">Reference proteome</keyword>
<feature type="transmembrane region" description="Helical" evidence="11">
    <location>
        <begin position="295"/>
        <end position="315"/>
    </location>
</feature>
<dbReference type="PROSITE" id="PS50929">
    <property type="entry name" value="ABC_TM1F"/>
    <property type="match status" value="2"/>
</dbReference>
<feature type="compositionally biased region" description="Basic and acidic residues" evidence="10">
    <location>
        <begin position="834"/>
        <end position="856"/>
    </location>
</feature>
<keyword evidence="8 11" id="KW-0472">Membrane</keyword>
<dbReference type="OrthoDB" id="6500128at2759"/>
<dbReference type="InterPro" id="IPR003439">
    <property type="entry name" value="ABC_transporter-like_ATP-bd"/>
</dbReference>